<name>A0A399EQD2_9DEIN</name>
<sequence>MPPHARYPLATGTDLGVIAIGNHLGVASYQLDRGWQRAHRQEQHQKETQTSFHEKRALNAEIADHSGEVFVSHATQGRGKARMIFARCSRIANFTCAASANLKQGRKYPGFAQTEFGPSGRHKPGKPIEANTALQWAIKPTED</sequence>
<evidence type="ECO:0000313" key="1">
    <source>
        <dbReference type="EMBL" id="RIH86857.1"/>
    </source>
</evidence>
<dbReference type="AlphaFoldDB" id="A0A399EQD2"/>
<reference evidence="1 2" key="1">
    <citation type="submission" date="2018-08" db="EMBL/GenBank/DDBJ databases">
        <title>Meiothermus roseus NBRC 110900 genome sequencing project.</title>
        <authorList>
            <person name="Da Costa M.S."/>
            <person name="Albuquerque L."/>
            <person name="Raposo P."/>
            <person name="Froufe H.J.C."/>
            <person name="Barroso C.S."/>
            <person name="Egas C."/>
        </authorList>
    </citation>
    <scope>NUCLEOTIDE SEQUENCE [LARGE SCALE GENOMIC DNA]</scope>
    <source>
        <strain evidence="1 2">NBRC 110900</strain>
    </source>
</reference>
<dbReference type="EMBL" id="QWLA01000025">
    <property type="protein sequence ID" value="RIH86857.1"/>
    <property type="molecule type" value="Genomic_DNA"/>
</dbReference>
<accession>A0A399EQD2</accession>
<keyword evidence="2" id="KW-1185">Reference proteome</keyword>
<dbReference type="Proteomes" id="UP000265341">
    <property type="component" value="Unassembled WGS sequence"/>
</dbReference>
<organism evidence="1 2">
    <name type="scientific">Calidithermus roseus</name>
    <dbReference type="NCBI Taxonomy" id="1644118"/>
    <lineage>
        <taxon>Bacteria</taxon>
        <taxon>Thermotogati</taxon>
        <taxon>Deinococcota</taxon>
        <taxon>Deinococci</taxon>
        <taxon>Thermales</taxon>
        <taxon>Thermaceae</taxon>
        <taxon>Calidithermus</taxon>
    </lineage>
</organism>
<comment type="caution">
    <text evidence="1">The sequence shown here is derived from an EMBL/GenBank/DDBJ whole genome shotgun (WGS) entry which is preliminary data.</text>
</comment>
<evidence type="ECO:0000313" key="2">
    <source>
        <dbReference type="Proteomes" id="UP000265341"/>
    </source>
</evidence>
<protein>
    <submittedName>
        <fullName evidence="1">Uncharacterized protein</fullName>
    </submittedName>
</protein>
<gene>
    <name evidence="1" type="ORF">Mrose_01566</name>
</gene>
<proteinExistence type="predicted"/>